<name>A0AAV7PIN0_PLEWA</name>
<evidence type="ECO:0000313" key="3">
    <source>
        <dbReference type="Proteomes" id="UP001066276"/>
    </source>
</evidence>
<feature type="region of interest" description="Disordered" evidence="1">
    <location>
        <begin position="151"/>
        <end position="231"/>
    </location>
</feature>
<keyword evidence="3" id="KW-1185">Reference proteome</keyword>
<evidence type="ECO:0000313" key="2">
    <source>
        <dbReference type="EMBL" id="KAJ1127649.1"/>
    </source>
</evidence>
<proteinExistence type="predicted"/>
<feature type="compositionally biased region" description="Basic and acidic residues" evidence="1">
    <location>
        <begin position="176"/>
        <end position="188"/>
    </location>
</feature>
<protein>
    <submittedName>
        <fullName evidence="2">Uncharacterized protein</fullName>
    </submittedName>
</protein>
<reference evidence="2" key="1">
    <citation type="journal article" date="2022" name="bioRxiv">
        <title>Sequencing and chromosome-scale assembly of the giantPleurodeles waltlgenome.</title>
        <authorList>
            <person name="Brown T."/>
            <person name="Elewa A."/>
            <person name="Iarovenko S."/>
            <person name="Subramanian E."/>
            <person name="Araus A.J."/>
            <person name="Petzold A."/>
            <person name="Susuki M."/>
            <person name="Suzuki K.-i.T."/>
            <person name="Hayashi T."/>
            <person name="Toyoda A."/>
            <person name="Oliveira C."/>
            <person name="Osipova E."/>
            <person name="Leigh N.D."/>
            <person name="Simon A."/>
            <person name="Yun M.H."/>
        </authorList>
    </citation>
    <scope>NUCLEOTIDE SEQUENCE</scope>
    <source>
        <strain evidence="2">20211129_DDA</strain>
        <tissue evidence="2">Liver</tissue>
    </source>
</reference>
<evidence type="ECO:0000256" key="1">
    <source>
        <dbReference type="SAM" id="MobiDB-lite"/>
    </source>
</evidence>
<dbReference type="EMBL" id="JANPWB010000011">
    <property type="protein sequence ID" value="KAJ1127649.1"/>
    <property type="molecule type" value="Genomic_DNA"/>
</dbReference>
<feature type="compositionally biased region" description="Basic and acidic residues" evidence="1">
    <location>
        <begin position="151"/>
        <end position="168"/>
    </location>
</feature>
<comment type="caution">
    <text evidence="2">The sequence shown here is derived from an EMBL/GenBank/DDBJ whole genome shotgun (WGS) entry which is preliminary data.</text>
</comment>
<sequence length="257" mass="28788">MMPCDDPVAAGIQGYLDEPDQAQRQEYDPLEFGALDLVLTNNTGNQLVAREKRTRPDRERNDNCLSCGSIQLAAQRSIPSTKEVATQCSIHFKEEGAGNGKEQRRGQAQGEMFVQMEERLCSILDLKLQPLIERLNSTETMIKRFEFSHDNRDPFTKSRERGCGRTHEPSGVPDTQRARSRENGEESLIHQTTSKGRGPPVFNERPKGIFQRPSRGHCVGDEEEVEDRGSGCEEAGSVCLRTDTFDIRPSIPPTLLS</sequence>
<accession>A0AAV7PIN0</accession>
<organism evidence="2 3">
    <name type="scientific">Pleurodeles waltl</name>
    <name type="common">Iberian ribbed newt</name>
    <dbReference type="NCBI Taxonomy" id="8319"/>
    <lineage>
        <taxon>Eukaryota</taxon>
        <taxon>Metazoa</taxon>
        <taxon>Chordata</taxon>
        <taxon>Craniata</taxon>
        <taxon>Vertebrata</taxon>
        <taxon>Euteleostomi</taxon>
        <taxon>Amphibia</taxon>
        <taxon>Batrachia</taxon>
        <taxon>Caudata</taxon>
        <taxon>Salamandroidea</taxon>
        <taxon>Salamandridae</taxon>
        <taxon>Pleurodelinae</taxon>
        <taxon>Pleurodeles</taxon>
    </lineage>
</organism>
<dbReference type="Proteomes" id="UP001066276">
    <property type="component" value="Chromosome 7"/>
</dbReference>
<gene>
    <name evidence="2" type="ORF">NDU88_006045</name>
</gene>
<dbReference type="AlphaFoldDB" id="A0AAV7PIN0"/>